<dbReference type="STRING" id="472963.BKP45_08845"/>
<evidence type="ECO:0000313" key="11">
    <source>
        <dbReference type="Proteomes" id="UP000180057"/>
    </source>
</evidence>
<evidence type="ECO:0000256" key="8">
    <source>
        <dbReference type="HAMAP-Rule" id="MF_01161"/>
    </source>
</evidence>
<keyword evidence="11" id="KW-1185">Reference proteome</keyword>
<dbReference type="Gene3D" id="3.30.465.60">
    <property type="match status" value="1"/>
</dbReference>
<dbReference type="InterPro" id="IPR011063">
    <property type="entry name" value="TilS/TtcA_N"/>
</dbReference>
<dbReference type="Gene3D" id="3.40.50.620">
    <property type="entry name" value="HUPs"/>
    <property type="match status" value="1"/>
</dbReference>
<dbReference type="Proteomes" id="UP000180057">
    <property type="component" value="Unassembled WGS sequence"/>
</dbReference>
<organism evidence="10 11">
    <name type="scientific">Anaerobacillus alkalidiazotrophicus</name>
    <dbReference type="NCBI Taxonomy" id="472963"/>
    <lineage>
        <taxon>Bacteria</taxon>
        <taxon>Bacillati</taxon>
        <taxon>Bacillota</taxon>
        <taxon>Bacilli</taxon>
        <taxon>Bacillales</taxon>
        <taxon>Bacillaceae</taxon>
        <taxon>Anaerobacillus</taxon>
    </lineage>
</organism>
<proteinExistence type="inferred from homology"/>
<dbReference type="InterPro" id="IPR012795">
    <property type="entry name" value="tRNA_Ile_lys_synt_N"/>
</dbReference>
<dbReference type="OrthoDB" id="9807403at2"/>
<evidence type="ECO:0000256" key="7">
    <source>
        <dbReference type="ARBA" id="ARBA00048539"/>
    </source>
</evidence>
<dbReference type="InterPro" id="IPR012796">
    <property type="entry name" value="Lysidine-tRNA-synth_C"/>
</dbReference>
<keyword evidence="4 8" id="KW-0819">tRNA processing</keyword>
<dbReference type="CDD" id="cd01992">
    <property type="entry name" value="TilS_N"/>
    <property type="match status" value="1"/>
</dbReference>
<evidence type="ECO:0000256" key="5">
    <source>
        <dbReference type="ARBA" id="ARBA00022741"/>
    </source>
</evidence>
<dbReference type="PANTHER" id="PTHR43033">
    <property type="entry name" value="TRNA(ILE)-LYSIDINE SYNTHASE-RELATED"/>
    <property type="match status" value="1"/>
</dbReference>
<keyword evidence="2 8" id="KW-0963">Cytoplasm</keyword>
<comment type="catalytic activity">
    <reaction evidence="7 8">
        <text>cytidine(34) in tRNA(Ile2) + L-lysine + ATP = lysidine(34) in tRNA(Ile2) + AMP + diphosphate + H(+)</text>
        <dbReference type="Rhea" id="RHEA:43744"/>
        <dbReference type="Rhea" id="RHEA-COMP:10625"/>
        <dbReference type="Rhea" id="RHEA-COMP:10670"/>
        <dbReference type="ChEBI" id="CHEBI:15378"/>
        <dbReference type="ChEBI" id="CHEBI:30616"/>
        <dbReference type="ChEBI" id="CHEBI:32551"/>
        <dbReference type="ChEBI" id="CHEBI:33019"/>
        <dbReference type="ChEBI" id="CHEBI:82748"/>
        <dbReference type="ChEBI" id="CHEBI:83665"/>
        <dbReference type="ChEBI" id="CHEBI:456215"/>
        <dbReference type="EC" id="6.3.4.19"/>
    </reaction>
</comment>
<dbReference type="GO" id="GO:0032267">
    <property type="term" value="F:tRNA(Ile)-lysidine synthase activity"/>
    <property type="evidence" value="ECO:0007669"/>
    <property type="project" value="UniProtKB-EC"/>
</dbReference>
<comment type="caution">
    <text evidence="10">The sequence shown here is derived from an EMBL/GenBank/DDBJ whole genome shotgun (WGS) entry which is preliminary data.</text>
</comment>
<accession>A0A1S2MA01</accession>
<dbReference type="InterPro" id="IPR012094">
    <property type="entry name" value="tRNA_Ile_lys_synt"/>
</dbReference>
<evidence type="ECO:0000313" key="10">
    <source>
        <dbReference type="EMBL" id="OIJ20505.1"/>
    </source>
</evidence>
<comment type="subcellular location">
    <subcellularLocation>
        <location evidence="1 8">Cytoplasm</location>
    </subcellularLocation>
</comment>
<dbReference type="Pfam" id="PF01171">
    <property type="entry name" value="ATP_bind_3"/>
    <property type="match status" value="1"/>
</dbReference>
<dbReference type="AlphaFoldDB" id="A0A1S2MA01"/>
<evidence type="ECO:0000256" key="1">
    <source>
        <dbReference type="ARBA" id="ARBA00004496"/>
    </source>
</evidence>
<reference evidence="10 11" key="1">
    <citation type="submission" date="2016-10" db="EMBL/GenBank/DDBJ databases">
        <title>Draft genome sequences of four alkaliphilic bacteria belonging to the Anaerobacillus genus.</title>
        <authorList>
            <person name="Bassil N.M."/>
            <person name="Lloyd J.R."/>
        </authorList>
    </citation>
    <scope>NUCLEOTIDE SEQUENCE [LARGE SCALE GENOMIC DNA]</scope>
    <source>
        <strain evidence="10 11">DSM 22531</strain>
    </source>
</reference>
<dbReference type="Pfam" id="PF11734">
    <property type="entry name" value="TilS_C"/>
    <property type="match status" value="1"/>
</dbReference>
<keyword evidence="6 8" id="KW-0067">ATP-binding</keyword>
<dbReference type="SUPFAM" id="SSF56037">
    <property type="entry name" value="PheT/TilS domain"/>
    <property type="match status" value="1"/>
</dbReference>
<dbReference type="SMART" id="SM00977">
    <property type="entry name" value="TilS_C"/>
    <property type="match status" value="1"/>
</dbReference>
<comment type="domain">
    <text evidence="8">The N-terminal region contains the highly conserved SGGXDS motif, predicted to be a P-loop motif involved in ATP binding.</text>
</comment>
<sequence length="463" mass="53076">MRQIVNRFIKKHSLLLNGETVIVGVSGGPDSIALLHFLKEQEHSYNLTLVAAHVNHMLRKEEAELDYMFVQQFCAESGIIFEGANIDVLSYQRTHNVSTQVAARECRYRFFQEIMIKYAADKLALAHHGDDQVETILMRQVRGAYGAGLAGIPVRRRFSTGEIIRPFLCVCKDEINTYCETQNLAARLDQSNLSSKYLRNRIRNKVLPILKEENPSVHLRFQQQSELMLEDQLLLEELAEKEISKAIIRRRDKELVLSITTFNHIAVPLQRRGFQLILNYLYKTNMLDITTIHIEEFLSFLKNSRPSGQIQFPKGLIIKKSYDECTFTFNRITQTTSYQLDFPIPGIVTVKKGNIIGEVLEALPDANLNGNAIVCDLEKLTLPLTIRTRKKGDRLSYKGLKGTKKLKSLFIDNKVEREKRDDWPILVDGNGEIIWVPGLKRSTIATISSETKKFLLVYYKESN</sequence>
<dbReference type="NCBIfam" id="TIGR02432">
    <property type="entry name" value="lysidine_TilS_N"/>
    <property type="match status" value="1"/>
</dbReference>
<dbReference type="SUPFAM" id="SSF52402">
    <property type="entry name" value="Adenine nucleotide alpha hydrolases-like"/>
    <property type="match status" value="1"/>
</dbReference>
<dbReference type="GO" id="GO:0006400">
    <property type="term" value="P:tRNA modification"/>
    <property type="evidence" value="ECO:0007669"/>
    <property type="project" value="UniProtKB-UniRule"/>
</dbReference>
<dbReference type="HAMAP" id="MF_01161">
    <property type="entry name" value="tRNA_Ile_lys_synt"/>
    <property type="match status" value="1"/>
</dbReference>
<keyword evidence="5 8" id="KW-0547">Nucleotide-binding</keyword>
<name>A0A1S2MA01_9BACI</name>
<dbReference type="GO" id="GO:0005524">
    <property type="term" value="F:ATP binding"/>
    <property type="evidence" value="ECO:0007669"/>
    <property type="project" value="UniProtKB-UniRule"/>
</dbReference>
<dbReference type="EMBL" id="MLQS01000011">
    <property type="protein sequence ID" value="OIJ20505.1"/>
    <property type="molecule type" value="Genomic_DNA"/>
</dbReference>
<dbReference type="InterPro" id="IPR014729">
    <property type="entry name" value="Rossmann-like_a/b/a_fold"/>
</dbReference>
<evidence type="ECO:0000256" key="3">
    <source>
        <dbReference type="ARBA" id="ARBA00022598"/>
    </source>
</evidence>
<dbReference type="SUPFAM" id="SSF82829">
    <property type="entry name" value="MesJ substrate recognition domain-like"/>
    <property type="match status" value="1"/>
</dbReference>
<evidence type="ECO:0000256" key="4">
    <source>
        <dbReference type="ARBA" id="ARBA00022694"/>
    </source>
</evidence>
<evidence type="ECO:0000256" key="2">
    <source>
        <dbReference type="ARBA" id="ARBA00022490"/>
    </source>
</evidence>
<comment type="function">
    <text evidence="8">Ligates lysine onto the cytidine present at position 34 of the AUA codon-specific tRNA(Ile) that contains the anticodon CAU, in an ATP-dependent manner. Cytidine is converted to lysidine, thus changing the amino acid specificity of the tRNA from methionine to isoleucine.</text>
</comment>
<dbReference type="RefSeq" id="WP_071389361.1">
    <property type="nucleotide sequence ID" value="NZ_MLQS01000011.1"/>
</dbReference>
<dbReference type="PANTHER" id="PTHR43033:SF1">
    <property type="entry name" value="TRNA(ILE)-LYSIDINE SYNTHASE-RELATED"/>
    <property type="match status" value="1"/>
</dbReference>
<feature type="domain" description="Lysidine-tRNA(Ile) synthetase C-terminal" evidence="9">
    <location>
        <begin position="384"/>
        <end position="456"/>
    </location>
</feature>
<gene>
    <name evidence="8" type="primary">tilS</name>
    <name evidence="10" type="ORF">BKP45_08845</name>
</gene>
<evidence type="ECO:0000256" key="6">
    <source>
        <dbReference type="ARBA" id="ARBA00022840"/>
    </source>
</evidence>
<keyword evidence="3 8" id="KW-0436">Ligase</keyword>
<evidence type="ECO:0000259" key="9">
    <source>
        <dbReference type="SMART" id="SM00977"/>
    </source>
</evidence>
<dbReference type="NCBIfam" id="TIGR02433">
    <property type="entry name" value="lysidine_TilS_C"/>
    <property type="match status" value="1"/>
</dbReference>
<dbReference type="EC" id="6.3.4.19" evidence="8"/>
<dbReference type="GO" id="GO:0005737">
    <property type="term" value="C:cytoplasm"/>
    <property type="evidence" value="ECO:0007669"/>
    <property type="project" value="UniProtKB-SubCell"/>
</dbReference>
<comment type="similarity">
    <text evidence="8">Belongs to the tRNA(Ile)-lysidine synthase family.</text>
</comment>
<protein>
    <recommendedName>
        <fullName evidence="8">tRNA(Ile)-lysidine synthase</fullName>
        <ecNumber evidence="8">6.3.4.19</ecNumber>
    </recommendedName>
    <alternativeName>
        <fullName evidence="8">tRNA(Ile)-2-lysyl-cytidine synthase</fullName>
    </alternativeName>
    <alternativeName>
        <fullName evidence="8">tRNA(Ile)-lysidine synthetase</fullName>
    </alternativeName>
</protein>
<feature type="binding site" evidence="8">
    <location>
        <begin position="26"/>
        <end position="31"/>
    </location>
    <ligand>
        <name>ATP</name>
        <dbReference type="ChEBI" id="CHEBI:30616"/>
    </ligand>
</feature>